<dbReference type="EMBL" id="SLWB01000028">
    <property type="protein sequence ID" value="TCN60435.1"/>
    <property type="molecule type" value="Genomic_DNA"/>
</dbReference>
<gene>
    <name evidence="1" type="ORF">CLV25_1284</name>
</gene>
<dbReference type="Pfam" id="PF09357">
    <property type="entry name" value="RteC"/>
    <property type="match status" value="1"/>
</dbReference>
<accession>A0A4R2DZU6</accession>
<name>A0A4R2DZU6_9BACT</name>
<comment type="caution">
    <text evidence="1">The sequence shown here is derived from an EMBL/GenBank/DDBJ whole genome shotgun (WGS) entry which is preliminary data.</text>
</comment>
<dbReference type="OrthoDB" id="790983at2"/>
<keyword evidence="2" id="KW-1185">Reference proteome</keyword>
<evidence type="ECO:0000313" key="1">
    <source>
        <dbReference type="EMBL" id="TCN60435.1"/>
    </source>
</evidence>
<dbReference type="RefSeq" id="WP_131840645.1">
    <property type="nucleotide sequence ID" value="NZ_SLWB01000028.1"/>
</dbReference>
<reference evidence="1 2" key="1">
    <citation type="submission" date="2019-03" db="EMBL/GenBank/DDBJ databases">
        <title>Genomic Encyclopedia of Archaeal and Bacterial Type Strains, Phase II (KMG-II): from individual species to whole genera.</title>
        <authorList>
            <person name="Goeker M."/>
        </authorList>
    </citation>
    <scope>NUCLEOTIDE SEQUENCE [LARGE SCALE GENOMIC DNA]</scope>
    <source>
        <strain evidence="1 2">RL-C</strain>
    </source>
</reference>
<organism evidence="1 2">
    <name type="scientific">Acetobacteroides hydrogenigenes</name>
    <dbReference type="NCBI Taxonomy" id="979970"/>
    <lineage>
        <taxon>Bacteria</taxon>
        <taxon>Pseudomonadati</taxon>
        <taxon>Bacteroidota</taxon>
        <taxon>Bacteroidia</taxon>
        <taxon>Bacteroidales</taxon>
        <taxon>Rikenellaceae</taxon>
        <taxon>Acetobacteroides</taxon>
    </lineage>
</organism>
<sequence length="281" mass="33048">MDNTFENKQKLLSEQIRDIEQGAGEPMQKCAQCYNAAIRTFFEVIDYVKDHPFKDRQQEIYFLKYSCPFFIGEIIYHNQLSILLQNQQELDSPKKFKGYCKQQKRTIQRWFDTYHKLISYHGSGLTNLDEEYVLSSLSTFQLPIDDSCIILNRNFITDYSIIIGRSIAFFRLRQRLTSDYKSLKIVPFYPEVIPTRENEEEMSWTETKVAAVELINALVSHKCINNGNCSIKQVVSHFESCFNMKIGNYYDIFSEIKARKNPTLFIDKMKTSFIQKVSEEC</sequence>
<proteinExistence type="predicted"/>
<dbReference type="Proteomes" id="UP000294830">
    <property type="component" value="Unassembled WGS sequence"/>
</dbReference>
<dbReference type="InterPro" id="IPR018534">
    <property type="entry name" value="Tet_reg_excision_RteC"/>
</dbReference>
<dbReference type="AlphaFoldDB" id="A0A4R2DZU6"/>
<evidence type="ECO:0000313" key="2">
    <source>
        <dbReference type="Proteomes" id="UP000294830"/>
    </source>
</evidence>
<protein>
    <submittedName>
        <fullName evidence="1">RteC protein</fullName>
    </submittedName>
</protein>